<sequence length="42" mass="4865">MWTMRWRAPVAAVDNSFELPTAATFDHMPTAFYHHVHSPSNH</sequence>
<dbReference type="Proteomes" id="UP000252884">
    <property type="component" value="Unassembled WGS sequence"/>
</dbReference>
<comment type="caution">
    <text evidence="1">The sequence shown here is derived from an EMBL/GenBank/DDBJ whole genome shotgun (WGS) entry which is preliminary data.</text>
</comment>
<accession>A0A368XDX3</accession>
<evidence type="ECO:0000313" key="1">
    <source>
        <dbReference type="EMBL" id="RCW66163.1"/>
    </source>
</evidence>
<dbReference type="AlphaFoldDB" id="A0A368XDX3"/>
<protein>
    <submittedName>
        <fullName evidence="1">Uncharacterized protein</fullName>
    </submittedName>
</protein>
<dbReference type="EMBL" id="QPJK01000011">
    <property type="protein sequence ID" value="RCW66163.1"/>
    <property type="molecule type" value="Genomic_DNA"/>
</dbReference>
<gene>
    <name evidence="1" type="ORF">DES41_111121</name>
</gene>
<name>A0A368XDX3_9BURK</name>
<organism evidence="1 2">
    <name type="scientific">Pseudorhodoferax soli</name>
    <dbReference type="NCBI Taxonomy" id="545864"/>
    <lineage>
        <taxon>Bacteria</taxon>
        <taxon>Pseudomonadati</taxon>
        <taxon>Pseudomonadota</taxon>
        <taxon>Betaproteobacteria</taxon>
        <taxon>Burkholderiales</taxon>
        <taxon>Comamonadaceae</taxon>
    </lineage>
</organism>
<keyword evidence="2" id="KW-1185">Reference proteome</keyword>
<evidence type="ECO:0000313" key="2">
    <source>
        <dbReference type="Proteomes" id="UP000252884"/>
    </source>
</evidence>
<reference evidence="1 2" key="1">
    <citation type="submission" date="2018-07" db="EMBL/GenBank/DDBJ databases">
        <title>Genomic Encyclopedia of Type Strains, Phase IV (KMG-IV): sequencing the most valuable type-strain genomes for metagenomic binning, comparative biology and taxonomic classification.</title>
        <authorList>
            <person name="Goeker M."/>
        </authorList>
    </citation>
    <scope>NUCLEOTIDE SEQUENCE [LARGE SCALE GENOMIC DNA]</scope>
    <source>
        <strain evidence="1 2">DSM 21634</strain>
    </source>
</reference>
<proteinExistence type="predicted"/>